<organism evidence="2 3">
    <name type="scientific">Candidatus Abyssobacteria bacterium SURF_17</name>
    <dbReference type="NCBI Taxonomy" id="2093361"/>
    <lineage>
        <taxon>Bacteria</taxon>
        <taxon>Pseudomonadati</taxon>
        <taxon>Candidatus Hydrogenedentota</taxon>
        <taxon>Candidatus Abyssobacteria</taxon>
    </lineage>
</organism>
<dbReference type="SUPFAM" id="SSF63380">
    <property type="entry name" value="Riboflavin synthase domain-like"/>
    <property type="match status" value="1"/>
</dbReference>
<dbReference type="AlphaFoldDB" id="A0A419F9V9"/>
<dbReference type="Pfam" id="PF00175">
    <property type="entry name" value="NAD_binding_1"/>
    <property type="match status" value="1"/>
</dbReference>
<dbReference type="PANTHER" id="PTHR43513:SF3">
    <property type="entry name" value="DIHYDROOROTATE DEHYDROGENASE B (NAD(+)), ELECTRON TRANSFER SUBUNIT-RELATED"/>
    <property type="match status" value="1"/>
</dbReference>
<evidence type="ECO:0000259" key="1">
    <source>
        <dbReference type="PROSITE" id="PS51384"/>
    </source>
</evidence>
<dbReference type="InterPro" id="IPR037117">
    <property type="entry name" value="Dihydroorotate_DH_ele_sf"/>
</dbReference>
<name>A0A419F9V9_9BACT</name>
<dbReference type="EMBL" id="QZKI01000001">
    <property type="protein sequence ID" value="RJP75675.1"/>
    <property type="molecule type" value="Genomic_DNA"/>
</dbReference>
<sequence length="475" mass="52415">MTRVSVSAAREQVRFALTELVSFYAREKGFRPLSGASGKSKRRASRLSARTRIPHAKTAAFEPDLIWLDGKRVVWKFYVFPERATLRRLNRNIDFAVHAIVCEDSAGNLGIIEPSQFLSHMSAVSSAAEQEKVRSLTRDIASVSIPYPDFHFKGTVRKNSEFVKDHFSLCIQTGFVHKPAPGQFLQVLCDPGPHDESTRYRSHRYSDGRWPTLRGIELLDKRPFLRRPFSIASYGPPHSTRRTGDAHFGAEWMHLIHWVQSEFEIIYRRLPEGPGTTALARDKAGDTIDIVGPLGRGFTISPLPKVALLVGGGIGSPPLVFLANELLRNGVEAHVFLGAVTASKIPFRLTGEAGNRIARFERMGISPVVSTDDGSAGRRGLVTEALVEYLEKEWGPSSAIKIFACGPRPMLAALDGIAGRYKLPCEALLEERMACGFGACISCVCAVKEPGQKARFTRICTEGPAFDVATVMWHA</sequence>
<dbReference type="PANTHER" id="PTHR43513">
    <property type="entry name" value="DIHYDROOROTATE DEHYDROGENASE B (NAD(+)), ELECTRON TRANSFER SUBUNIT"/>
    <property type="match status" value="1"/>
</dbReference>
<protein>
    <submittedName>
        <fullName evidence="2">Dihydroorotate dehydrogenase electron transfer subunit</fullName>
    </submittedName>
</protein>
<dbReference type="Gene3D" id="2.40.30.10">
    <property type="entry name" value="Translation factors"/>
    <property type="match status" value="1"/>
</dbReference>
<dbReference type="PROSITE" id="PS51384">
    <property type="entry name" value="FAD_FR"/>
    <property type="match status" value="1"/>
</dbReference>
<dbReference type="InterPro" id="IPR017927">
    <property type="entry name" value="FAD-bd_FR_type"/>
</dbReference>
<dbReference type="InterPro" id="IPR017938">
    <property type="entry name" value="Riboflavin_synthase-like_b-brl"/>
</dbReference>
<dbReference type="InterPro" id="IPR019480">
    <property type="entry name" value="Dihydroorotate_DH_Fe-S-bd"/>
</dbReference>
<dbReference type="SUPFAM" id="SSF52343">
    <property type="entry name" value="Ferredoxin reductase-like, C-terminal NADP-linked domain"/>
    <property type="match status" value="1"/>
</dbReference>
<evidence type="ECO:0000313" key="2">
    <source>
        <dbReference type="EMBL" id="RJP75675.1"/>
    </source>
</evidence>
<dbReference type="CDD" id="cd06218">
    <property type="entry name" value="DHOD_e_trans"/>
    <property type="match status" value="1"/>
</dbReference>
<dbReference type="Proteomes" id="UP000285961">
    <property type="component" value="Unassembled WGS sequence"/>
</dbReference>
<dbReference type="InterPro" id="IPR050353">
    <property type="entry name" value="PyrK_electron_transfer"/>
</dbReference>
<dbReference type="Gene3D" id="3.40.50.80">
    <property type="entry name" value="Nucleotide-binding domain of ferredoxin-NADP reductase (FNR) module"/>
    <property type="match status" value="1"/>
</dbReference>
<feature type="domain" description="FAD-binding FR-type" evidence="1">
    <location>
        <begin position="123"/>
        <end position="300"/>
    </location>
</feature>
<evidence type="ECO:0000313" key="3">
    <source>
        <dbReference type="Proteomes" id="UP000285961"/>
    </source>
</evidence>
<dbReference type="Gene3D" id="2.10.240.10">
    <property type="entry name" value="Dihydroorotate dehydrogenase, electron transfer subunit"/>
    <property type="match status" value="1"/>
</dbReference>
<gene>
    <name evidence="2" type="ORF">C4532_00165</name>
</gene>
<reference evidence="2 3" key="1">
    <citation type="journal article" date="2017" name="ISME J.">
        <title>Energy and carbon metabolisms in a deep terrestrial subsurface fluid microbial community.</title>
        <authorList>
            <person name="Momper L."/>
            <person name="Jungbluth S.P."/>
            <person name="Lee M.D."/>
            <person name="Amend J.P."/>
        </authorList>
    </citation>
    <scope>NUCLEOTIDE SEQUENCE [LARGE SCALE GENOMIC DNA]</scope>
    <source>
        <strain evidence="2">SURF_17</strain>
    </source>
</reference>
<dbReference type="GO" id="GO:0016491">
    <property type="term" value="F:oxidoreductase activity"/>
    <property type="evidence" value="ECO:0007669"/>
    <property type="project" value="InterPro"/>
</dbReference>
<dbReference type="Pfam" id="PF10418">
    <property type="entry name" value="DHODB_Fe-S_bind"/>
    <property type="match status" value="1"/>
</dbReference>
<dbReference type="InterPro" id="IPR039261">
    <property type="entry name" value="FNR_nucleotide-bd"/>
</dbReference>
<accession>A0A419F9V9</accession>
<comment type="caution">
    <text evidence="2">The sequence shown here is derived from an EMBL/GenBank/DDBJ whole genome shotgun (WGS) entry which is preliminary data.</text>
</comment>
<dbReference type="InterPro" id="IPR001433">
    <property type="entry name" value="OxRdtase_FAD/NAD-bd"/>
</dbReference>
<proteinExistence type="predicted"/>